<dbReference type="EMBL" id="LWQT01000055">
    <property type="protein sequence ID" value="OAN50192.1"/>
    <property type="molecule type" value="Genomic_DNA"/>
</dbReference>
<dbReference type="GO" id="GO:0043024">
    <property type="term" value="F:ribosomal small subunit binding"/>
    <property type="evidence" value="ECO:0007669"/>
    <property type="project" value="TreeGrafter"/>
</dbReference>
<evidence type="ECO:0000313" key="3">
    <source>
        <dbReference type="EMBL" id="OAN50192.1"/>
    </source>
</evidence>
<dbReference type="GO" id="GO:0005829">
    <property type="term" value="C:cytosol"/>
    <property type="evidence" value="ECO:0007669"/>
    <property type="project" value="TreeGrafter"/>
</dbReference>
<dbReference type="NCBIfam" id="NF001802">
    <property type="entry name" value="PRK00521.2-5"/>
    <property type="match status" value="1"/>
</dbReference>
<dbReference type="Gene3D" id="3.30.300.20">
    <property type="match status" value="1"/>
</dbReference>
<keyword evidence="2" id="KW-0963">Cytoplasm</keyword>
<dbReference type="InterPro" id="IPR015946">
    <property type="entry name" value="KH_dom-like_a/b"/>
</dbReference>
<dbReference type="HAMAP" id="MF_00003">
    <property type="entry name" value="RbfA"/>
    <property type="match status" value="1"/>
</dbReference>
<keyword evidence="1 2" id="KW-0690">Ribosome biogenesis</keyword>
<comment type="similarity">
    <text evidence="2">Belongs to the RbfA family.</text>
</comment>
<dbReference type="SUPFAM" id="SSF89919">
    <property type="entry name" value="Ribosome-binding factor A, RbfA"/>
    <property type="match status" value="1"/>
</dbReference>
<organism evidence="3 4">
    <name type="scientific">Paramagnetospirillum marisnigri</name>
    <dbReference type="NCBI Taxonomy" id="1285242"/>
    <lineage>
        <taxon>Bacteria</taxon>
        <taxon>Pseudomonadati</taxon>
        <taxon>Pseudomonadota</taxon>
        <taxon>Alphaproteobacteria</taxon>
        <taxon>Rhodospirillales</taxon>
        <taxon>Magnetospirillaceae</taxon>
        <taxon>Paramagnetospirillum</taxon>
    </lineage>
</organism>
<dbReference type="STRING" id="1285242.A6A04_01935"/>
<dbReference type="GO" id="GO:0030490">
    <property type="term" value="P:maturation of SSU-rRNA"/>
    <property type="evidence" value="ECO:0007669"/>
    <property type="project" value="UniProtKB-UniRule"/>
</dbReference>
<dbReference type="RefSeq" id="WP_068492522.1">
    <property type="nucleotide sequence ID" value="NZ_LWQT01000055.1"/>
</dbReference>
<keyword evidence="4" id="KW-1185">Reference proteome</keyword>
<dbReference type="InterPro" id="IPR023799">
    <property type="entry name" value="RbfA_dom_sf"/>
</dbReference>
<comment type="subunit">
    <text evidence="2">Monomer. Binds 30S ribosomal subunits, but not 50S ribosomal subunits or 70S ribosomes.</text>
</comment>
<evidence type="ECO:0000313" key="4">
    <source>
        <dbReference type="Proteomes" id="UP000078428"/>
    </source>
</evidence>
<dbReference type="InterPro" id="IPR000238">
    <property type="entry name" value="RbfA"/>
</dbReference>
<proteinExistence type="inferred from homology"/>
<dbReference type="PROSITE" id="PS01319">
    <property type="entry name" value="RBFA"/>
    <property type="match status" value="1"/>
</dbReference>
<dbReference type="OrthoDB" id="9805051at2"/>
<dbReference type="PANTHER" id="PTHR33515:SF1">
    <property type="entry name" value="RIBOSOME-BINDING FACTOR A, CHLOROPLASTIC-RELATED"/>
    <property type="match status" value="1"/>
</dbReference>
<gene>
    <name evidence="2" type="primary">rbfA</name>
    <name evidence="3" type="ORF">A6A04_01935</name>
</gene>
<name>A0A178MN45_9PROT</name>
<dbReference type="AlphaFoldDB" id="A0A178MN45"/>
<comment type="subcellular location">
    <subcellularLocation>
        <location evidence="2">Cytoplasm</location>
    </subcellularLocation>
</comment>
<reference evidence="3 4" key="1">
    <citation type="submission" date="2016-04" db="EMBL/GenBank/DDBJ databases">
        <title>Draft genome sequence of freshwater magnetotactic bacteria Magnetospirillum marisnigri SP-1 and Magnetospirillum moscoviense BB-1.</title>
        <authorList>
            <person name="Koziaeva V."/>
            <person name="Dziuba M.V."/>
            <person name="Ivanov T.M."/>
            <person name="Kuznetsov B."/>
            <person name="Grouzdev D.S."/>
        </authorList>
    </citation>
    <scope>NUCLEOTIDE SEQUENCE [LARGE SCALE GENOMIC DNA]</scope>
    <source>
        <strain evidence="3 4">SP-1</strain>
    </source>
</reference>
<dbReference type="NCBIfam" id="TIGR00082">
    <property type="entry name" value="rbfA"/>
    <property type="match status" value="1"/>
</dbReference>
<dbReference type="PANTHER" id="PTHR33515">
    <property type="entry name" value="RIBOSOME-BINDING FACTOR A, CHLOROPLASTIC-RELATED"/>
    <property type="match status" value="1"/>
</dbReference>
<dbReference type="InterPro" id="IPR020053">
    <property type="entry name" value="Ribosome-bd_factorA_CS"/>
</dbReference>
<dbReference type="Proteomes" id="UP000078428">
    <property type="component" value="Unassembled WGS sequence"/>
</dbReference>
<dbReference type="Pfam" id="PF02033">
    <property type="entry name" value="RBFA"/>
    <property type="match status" value="1"/>
</dbReference>
<comment type="caution">
    <text evidence="3">The sequence shown here is derived from an EMBL/GenBank/DDBJ whole genome shotgun (WGS) entry which is preliminary data.</text>
</comment>
<comment type="function">
    <text evidence="2">One of several proteins that assist in the late maturation steps of the functional core of the 30S ribosomal subunit. Associates with free 30S ribosomal subunits (but not with 30S subunits that are part of 70S ribosomes or polysomes). Required for efficient processing of 16S rRNA. May interact with the 5'-terminal helix region of 16S rRNA.</text>
</comment>
<protein>
    <recommendedName>
        <fullName evidence="2">Ribosome-binding factor A</fullName>
    </recommendedName>
</protein>
<evidence type="ECO:0000256" key="1">
    <source>
        <dbReference type="ARBA" id="ARBA00022517"/>
    </source>
</evidence>
<evidence type="ECO:0000256" key="2">
    <source>
        <dbReference type="HAMAP-Rule" id="MF_00003"/>
    </source>
</evidence>
<sequence length="141" mass="15672">MSRGDKAPTQRQLRVGEELRHAIANVIERGEFRDPDLQGRAITVTEVRVSPDLRNATVFVVPLGGGDPAPVLTGLKRAKAFLRHEISRAVQLRAVPDLWFQPDTSFDEASRIDDILRSPVVRRDIGLDEGDDFQTDGEDGE</sequence>
<accession>A0A178MN45</accession>